<feature type="signal peptide" evidence="1">
    <location>
        <begin position="1"/>
        <end position="21"/>
    </location>
</feature>
<feature type="chain" id="PRO_5026136452" description="Lipoprotein" evidence="1">
    <location>
        <begin position="22"/>
        <end position="109"/>
    </location>
</feature>
<dbReference type="KEGG" id="tsv:DSM104635_01916"/>
<evidence type="ECO:0000313" key="2">
    <source>
        <dbReference type="EMBL" id="QGZ95075.1"/>
    </source>
</evidence>
<accession>A0A6I6MIU5</accession>
<dbReference type="AlphaFoldDB" id="A0A6I6MIU5"/>
<organism evidence="2 3">
    <name type="scientific">Terricaulis silvestris</name>
    <dbReference type="NCBI Taxonomy" id="2686094"/>
    <lineage>
        <taxon>Bacteria</taxon>
        <taxon>Pseudomonadati</taxon>
        <taxon>Pseudomonadota</taxon>
        <taxon>Alphaproteobacteria</taxon>
        <taxon>Caulobacterales</taxon>
        <taxon>Caulobacteraceae</taxon>
        <taxon>Terricaulis</taxon>
    </lineage>
</organism>
<evidence type="ECO:0000256" key="1">
    <source>
        <dbReference type="SAM" id="SignalP"/>
    </source>
</evidence>
<dbReference type="PROSITE" id="PS51257">
    <property type="entry name" value="PROKAR_LIPOPROTEIN"/>
    <property type="match status" value="1"/>
</dbReference>
<proteinExistence type="predicted"/>
<protein>
    <recommendedName>
        <fullName evidence="4">Lipoprotein</fullName>
    </recommendedName>
</protein>
<keyword evidence="3" id="KW-1185">Reference proteome</keyword>
<dbReference type="RefSeq" id="WP_158765964.1">
    <property type="nucleotide sequence ID" value="NZ_CP047045.1"/>
</dbReference>
<gene>
    <name evidence="2" type="ORF">DSM104635_01916</name>
</gene>
<dbReference type="Proteomes" id="UP000431269">
    <property type="component" value="Chromosome"/>
</dbReference>
<evidence type="ECO:0000313" key="3">
    <source>
        <dbReference type="Proteomes" id="UP000431269"/>
    </source>
</evidence>
<evidence type="ECO:0008006" key="4">
    <source>
        <dbReference type="Google" id="ProtNLM"/>
    </source>
</evidence>
<keyword evidence="1" id="KW-0732">Signal</keyword>
<reference evidence="3" key="1">
    <citation type="submission" date="2019-12" db="EMBL/GenBank/DDBJ databases">
        <title>Complete genome of Terracaulis silvestris 0127_4.</title>
        <authorList>
            <person name="Vieira S."/>
            <person name="Riedel T."/>
            <person name="Sproer C."/>
            <person name="Pascual J."/>
            <person name="Boedeker C."/>
            <person name="Overmann J."/>
        </authorList>
    </citation>
    <scope>NUCLEOTIDE SEQUENCE [LARGE SCALE GENOMIC DNA]</scope>
    <source>
        <strain evidence="3">0127_4</strain>
    </source>
</reference>
<name>A0A6I6MIU5_9CAUL</name>
<dbReference type="EMBL" id="CP047045">
    <property type="protein sequence ID" value="QGZ95075.1"/>
    <property type="molecule type" value="Genomic_DNA"/>
</dbReference>
<sequence length="109" mass="11882">MMRVALIACAASLSACTTAPMEGTYAGMYFSNFETSSFTPDNSRVSWVAHFEDQSDVKRISTLMRDGAVRARSVMRGRVERCGGCGNLGAFDYIFHVSDVIELTPVVAD</sequence>